<reference evidence="1 2" key="1">
    <citation type="submission" date="2018-07" db="EMBL/GenBank/DDBJ databases">
        <title>Genomic Encyclopedia of Type Strains, Phase IV (KMG-IV): sequencing the most valuable type-strain genomes for metagenomic binning, comparative biology and taxonomic classification.</title>
        <authorList>
            <person name="Goeker M."/>
        </authorList>
    </citation>
    <scope>NUCLEOTIDE SEQUENCE [LARGE SCALE GENOMIC DNA]</scope>
    <source>
        <strain evidence="1 2">DSM 21410</strain>
    </source>
</reference>
<organism evidence="1 2">
    <name type="scientific">Schleiferia thermophila</name>
    <dbReference type="NCBI Taxonomy" id="884107"/>
    <lineage>
        <taxon>Bacteria</taxon>
        <taxon>Pseudomonadati</taxon>
        <taxon>Bacteroidota</taxon>
        <taxon>Flavobacteriia</taxon>
        <taxon>Flavobacteriales</taxon>
        <taxon>Schleiferiaceae</taxon>
        <taxon>Schleiferia</taxon>
    </lineage>
</organism>
<dbReference type="Gene3D" id="3.40.30.10">
    <property type="entry name" value="Glutaredoxin"/>
    <property type="match status" value="1"/>
</dbReference>
<keyword evidence="2" id="KW-1185">Reference proteome</keyword>
<dbReference type="AlphaFoldDB" id="A0A369A9A0"/>
<name>A0A369A9A0_9FLAO</name>
<gene>
    <name evidence="1" type="ORF">DES35_102443</name>
</gene>
<protein>
    <submittedName>
        <fullName evidence="1">Thioredoxin-like protein</fullName>
    </submittedName>
</protein>
<dbReference type="RefSeq" id="WP_114366244.1">
    <property type="nucleotide sequence ID" value="NZ_BHZF01000002.1"/>
</dbReference>
<evidence type="ECO:0000313" key="2">
    <source>
        <dbReference type="Proteomes" id="UP000253517"/>
    </source>
</evidence>
<dbReference type="EMBL" id="QPJS01000002">
    <property type="protein sequence ID" value="RCX03984.1"/>
    <property type="molecule type" value="Genomic_DNA"/>
</dbReference>
<comment type="caution">
    <text evidence="1">The sequence shown here is derived from an EMBL/GenBank/DDBJ whole genome shotgun (WGS) entry which is preliminary data.</text>
</comment>
<sequence length="407" mass="46455">MISIRHIATTILIFVCQVVFVAAQRLDWIRARNINQWENVLRMAGNSGMGIFVQVCSEWSQICQNMNQVVLRDRTLIRELNKQFIPVQIDGDSQFGQLWIRHYNLPGYPVHLFMSANENLLLRLDGAQDREAMANAAQKAAIRLMLYPQLQSAYVAGGLSVKGFNELLLIEVDNHGVEASRPIFDDYVRKFGETLLSDTAGLMWISVFGLDLSDPLFARVRNKWNLLDTSLFDRQSFYEASLNASLRRAVRDSSEEVVDMLIEQLVPLVATDNNQARKTGLQIRKLYYFDTNQPEKFFETLMTELKDSSAQSRREALVATANELLEARNTPEWGQIAARIMREVIGIKDDMNARIGLAGALTLAREYDQAIVQLNLARQMTNDREFRSEIDAMIQRVRIIQSQSTTE</sequence>
<evidence type="ECO:0000313" key="1">
    <source>
        <dbReference type="EMBL" id="RCX03984.1"/>
    </source>
</evidence>
<proteinExistence type="predicted"/>
<accession>A0A369A9A0</accession>
<dbReference type="Proteomes" id="UP000253517">
    <property type="component" value="Unassembled WGS sequence"/>
</dbReference>
<dbReference type="Pfam" id="PF13899">
    <property type="entry name" value="Thioredoxin_7"/>
    <property type="match status" value="1"/>
</dbReference>
<dbReference type="SUPFAM" id="SSF52833">
    <property type="entry name" value="Thioredoxin-like"/>
    <property type="match status" value="1"/>
</dbReference>
<dbReference type="InterPro" id="IPR036249">
    <property type="entry name" value="Thioredoxin-like_sf"/>
</dbReference>